<dbReference type="SUPFAM" id="SSF52218">
    <property type="entry name" value="Flavoproteins"/>
    <property type="match status" value="1"/>
</dbReference>
<keyword evidence="5" id="KW-1185">Reference proteome</keyword>
<evidence type="ECO:0000256" key="1">
    <source>
        <dbReference type="ARBA" id="ARBA00022630"/>
    </source>
</evidence>
<reference evidence="4 5" key="1">
    <citation type="submission" date="2019-10" db="EMBL/GenBank/DDBJ databases">
        <title>Prolixibacter strains distinguished by the presence of nitrate reductase genes were adept at nitrate-dependent anaerobic corrosion of metallic iron and carbon steel.</title>
        <authorList>
            <person name="Iino T."/>
            <person name="Shono N."/>
            <person name="Ito K."/>
            <person name="Nakamura R."/>
            <person name="Sueoka K."/>
            <person name="Harayama S."/>
            <person name="Ohkuma M."/>
        </authorList>
    </citation>
    <scope>NUCLEOTIDE SEQUENCE [LARGE SCALE GENOMIC DNA]</scope>
    <source>
        <strain evidence="4 5">JCM 13498</strain>
    </source>
</reference>
<organism evidence="4 5">
    <name type="scientific">Prolixibacter bellariivorans</name>
    <dbReference type="NCBI Taxonomy" id="314319"/>
    <lineage>
        <taxon>Bacteria</taxon>
        <taxon>Pseudomonadati</taxon>
        <taxon>Bacteroidota</taxon>
        <taxon>Bacteroidia</taxon>
        <taxon>Marinilabiliales</taxon>
        <taxon>Prolixibacteraceae</taxon>
        <taxon>Prolixibacter</taxon>
    </lineage>
</organism>
<dbReference type="Pfam" id="PF03358">
    <property type="entry name" value="FMN_red"/>
    <property type="match status" value="1"/>
</dbReference>
<gene>
    <name evidence="4" type="ORF">PbJCM13498_04210</name>
</gene>
<feature type="domain" description="NADPH-dependent FMN reductase-like" evidence="3">
    <location>
        <begin position="1"/>
        <end position="121"/>
    </location>
</feature>
<dbReference type="EMBL" id="BLAX01000001">
    <property type="protein sequence ID" value="GET31558.1"/>
    <property type="molecule type" value="Genomic_DNA"/>
</dbReference>
<dbReference type="Proteomes" id="UP000391834">
    <property type="component" value="Unassembled WGS sequence"/>
</dbReference>
<proteinExistence type="predicted"/>
<dbReference type="PANTHER" id="PTHR43278:SF4">
    <property type="entry name" value="NAD(P)H-DEPENDENT FMN-CONTAINING OXIDOREDUCTASE YWQN-RELATED"/>
    <property type="match status" value="1"/>
</dbReference>
<name>A0A5M4AVC5_9BACT</name>
<comment type="caution">
    <text evidence="4">The sequence shown here is derived from an EMBL/GenBank/DDBJ whole genome shotgun (WGS) entry which is preliminary data.</text>
</comment>
<evidence type="ECO:0000313" key="5">
    <source>
        <dbReference type="Proteomes" id="UP000391834"/>
    </source>
</evidence>
<sequence>MKKVIIAGSSRKDGDTEKLVNQLADLSGWDVIDLNDYQFGYYDYEHLNRDDDYLGLMQKLIAEYDVFVFATPVYWYSMSGIMKVFFDRITDLLTIEKDLGRKLRGKKMAAISCSIGNNLGETFWLPFSETAGYLGMDYLGHVHTITDKDETARIAEFVQQVNEERWKPVDTGNVIKS</sequence>
<accession>A0A5M4AVC5</accession>
<dbReference type="Gene3D" id="3.40.50.360">
    <property type="match status" value="1"/>
</dbReference>
<dbReference type="InterPro" id="IPR029039">
    <property type="entry name" value="Flavoprotein-like_sf"/>
</dbReference>
<dbReference type="AlphaFoldDB" id="A0A5M4AVC5"/>
<dbReference type="InterPro" id="IPR005025">
    <property type="entry name" value="FMN_Rdtase-like_dom"/>
</dbReference>
<evidence type="ECO:0000256" key="2">
    <source>
        <dbReference type="ARBA" id="ARBA00022643"/>
    </source>
</evidence>
<dbReference type="PANTHER" id="PTHR43278">
    <property type="entry name" value="NAD(P)H-DEPENDENT FMN-CONTAINING OXIDOREDUCTASE YWQN-RELATED"/>
    <property type="match status" value="1"/>
</dbReference>
<keyword evidence="1" id="KW-0285">Flavoprotein</keyword>
<dbReference type="RefSeq" id="WP_051569053.1">
    <property type="nucleotide sequence ID" value="NZ_BLAX01000001.1"/>
</dbReference>
<protein>
    <submittedName>
        <fullName evidence="4">NAD(P)H-dependent oxidoreductase</fullName>
    </submittedName>
</protein>
<evidence type="ECO:0000313" key="4">
    <source>
        <dbReference type="EMBL" id="GET31558.1"/>
    </source>
</evidence>
<dbReference type="OrthoDB" id="9790975at2"/>
<evidence type="ECO:0000259" key="3">
    <source>
        <dbReference type="Pfam" id="PF03358"/>
    </source>
</evidence>
<dbReference type="InterPro" id="IPR051796">
    <property type="entry name" value="ISF_SsuE-like"/>
</dbReference>
<dbReference type="GO" id="GO:0016491">
    <property type="term" value="F:oxidoreductase activity"/>
    <property type="evidence" value="ECO:0007669"/>
    <property type="project" value="InterPro"/>
</dbReference>
<keyword evidence="2" id="KW-0288">FMN</keyword>